<dbReference type="SUPFAM" id="SSF55073">
    <property type="entry name" value="Nucleotide cyclase"/>
    <property type="match status" value="1"/>
</dbReference>
<dbReference type="Pfam" id="PF00990">
    <property type="entry name" value="GGDEF"/>
    <property type="match status" value="1"/>
</dbReference>
<evidence type="ECO:0000256" key="3">
    <source>
        <dbReference type="ARBA" id="ARBA00022989"/>
    </source>
</evidence>
<dbReference type="GO" id="GO:0016020">
    <property type="term" value="C:membrane"/>
    <property type="evidence" value="ECO:0007669"/>
    <property type="project" value="UniProtKB-SubCell"/>
</dbReference>
<dbReference type="SMART" id="SM00267">
    <property type="entry name" value="GGDEF"/>
    <property type="match status" value="1"/>
</dbReference>
<dbReference type="Gene3D" id="3.30.70.270">
    <property type="match status" value="1"/>
</dbReference>
<dbReference type="SUPFAM" id="SSF141868">
    <property type="entry name" value="EAL domain-like"/>
    <property type="match status" value="1"/>
</dbReference>
<dbReference type="PROSITE" id="PS50883">
    <property type="entry name" value="EAL"/>
    <property type="match status" value="1"/>
</dbReference>
<dbReference type="SMART" id="SM00091">
    <property type="entry name" value="PAS"/>
    <property type="match status" value="1"/>
</dbReference>
<evidence type="ECO:0000259" key="8">
    <source>
        <dbReference type="PROSITE" id="PS50113"/>
    </source>
</evidence>
<dbReference type="Gene3D" id="3.30.450.20">
    <property type="entry name" value="PAS domain"/>
    <property type="match status" value="1"/>
</dbReference>
<protein>
    <submittedName>
        <fullName evidence="12">Bifunctional diguanylate cyclase/phosphodiesterase</fullName>
    </submittedName>
</protein>
<organism evidence="12 13">
    <name type="scientific">Notoacmeibacter marinus</name>
    <dbReference type="NCBI Taxonomy" id="1876515"/>
    <lineage>
        <taxon>Bacteria</taxon>
        <taxon>Pseudomonadati</taxon>
        <taxon>Pseudomonadota</taxon>
        <taxon>Alphaproteobacteria</taxon>
        <taxon>Hyphomicrobiales</taxon>
        <taxon>Notoacmeibacteraceae</taxon>
        <taxon>Notoacmeibacter</taxon>
    </lineage>
</organism>
<dbReference type="InterPro" id="IPR035919">
    <property type="entry name" value="EAL_sf"/>
</dbReference>
<feature type="domain" description="PAC" evidence="8">
    <location>
        <begin position="365"/>
        <end position="416"/>
    </location>
</feature>
<dbReference type="SMART" id="SM01079">
    <property type="entry name" value="CHASE"/>
    <property type="match status" value="1"/>
</dbReference>
<dbReference type="PROSITE" id="PS50839">
    <property type="entry name" value="CHASE"/>
    <property type="match status" value="1"/>
</dbReference>
<evidence type="ECO:0000256" key="2">
    <source>
        <dbReference type="ARBA" id="ARBA00022692"/>
    </source>
</evidence>
<name>A0A231UYE3_9HYPH</name>
<dbReference type="InterPro" id="IPR052155">
    <property type="entry name" value="Biofilm_reg_signaling"/>
</dbReference>
<dbReference type="Gene3D" id="3.20.20.450">
    <property type="entry name" value="EAL domain"/>
    <property type="match status" value="1"/>
</dbReference>
<dbReference type="PROSITE" id="PS50887">
    <property type="entry name" value="GGDEF"/>
    <property type="match status" value="1"/>
</dbReference>
<dbReference type="Gene3D" id="3.30.450.350">
    <property type="entry name" value="CHASE domain"/>
    <property type="match status" value="1"/>
</dbReference>
<evidence type="ECO:0000313" key="12">
    <source>
        <dbReference type="EMBL" id="OXT00910.1"/>
    </source>
</evidence>
<evidence type="ECO:0000313" key="13">
    <source>
        <dbReference type="Proteomes" id="UP000215405"/>
    </source>
</evidence>
<dbReference type="InterPro" id="IPR043128">
    <property type="entry name" value="Rev_trsase/Diguanyl_cyclase"/>
</dbReference>
<evidence type="ECO:0000256" key="5">
    <source>
        <dbReference type="SAM" id="Coils"/>
    </source>
</evidence>
<dbReference type="Pfam" id="PF08447">
    <property type="entry name" value="PAS_3"/>
    <property type="match status" value="1"/>
</dbReference>
<dbReference type="InterPro" id="IPR000160">
    <property type="entry name" value="GGDEF_dom"/>
</dbReference>
<dbReference type="InterPro" id="IPR001633">
    <property type="entry name" value="EAL_dom"/>
</dbReference>
<dbReference type="GO" id="GO:0003824">
    <property type="term" value="F:catalytic activity"/>
    <property type="evidence" value="ECO:0007669"/>
    <property type="project" value="UniProtKB-ARBA"/>
</dbReference>
<accession>A0A231UYE3</accession>
<dbReference type="PROSITE" id="PS50113">
    <property type="entry name" value="PAC"/>
    <property type="match status" value="1"/>
</dbReference>
<evidence type="ECO:0000256" key="1">
    <source>
        <dbReference type="ARBA" id="ARBA00004370"/>
    </source>
</evidence>
<feature type="domain" description="CHASE" evidence="9">
    <location>
        <begin position="90"/>
        <end position="231"/>
    </location>
</feature>
<dbReference type="InterPro" id="IPR000014">
    <property type="entry name" value="PAS"/>
</dbReference>
<dbReference type="SMART" id="SM00052">
    <property type="entry name" value="EAL"/>
    <property type="match status" value="1"/>
</dbReference>
<dbReference type="Pfam" id="PF03924">
    <property type="entry name" value="CHASE"/>
    <property type="match status" value="1"/>
</dbReference>
<dbReference type="InterPro" id="IPR042240">
    <property type="entry name" value="CHASE_sf"/>
</dbReference>
<evidence type="ECO:0000256" key="6">
    <source>
        <dbReference type="SAM" id="Phobius"/>
    </source>
</evidence>
<keyword evidence="5" id="KW-0175">Coiled coil</keyword>
<dbReference type="AlphaFoldDB" id="A0A231UYE3"/>
<dbReference type="EMBL" id="NBYO01000002">
    <property type="protein sequence ID" value="OXT00910.1"/>
    <property type="molecule type" value="Genomic_DNA"/>
</dbReference>
<gene>
    <name evidence="12" type="ORF">B7H23_10265</name>
</gene>
<feature type="domain" description="GGDEF" evidence="11">
    <location>
        <begin position="465"/>
        <end position="599"/>
    </location>
</feature>
<dbReference type="InterPro" id="IPR006189">
    <property type="entry name" value="CHASE_dom"/>
</dbReference>
<dbReference type="CDD" id="cd01948">
    <property type="entry name" value="EAL"/>
    <property type="match status" value="1"/>
</dbReference>
<feature type="domain" description="PAS" evidence="7">
    <location>
        <begin position="290"/>
        <end position="362"/>
    </location>
</feature>
<feature type="coiled-coil region" evidence="5">
    <location>
        <begin position="411"/>
        <end position="438"/>
    </location>
</feature>
<dbReference type="Pfam" id="PF00563">
    <property type="entry name" value="EAL"/>
    <property type="match status" value="1"/>
</dbReference>
<proteinExistence type="predicted"/>
<evidence type="ECO:0000259" key="10">
    <source>
        <dbReference type="PROSITE" id="PS50883"/>
    </source>
</evidence>
<evidence type="ECO:0000259" key="11">
    <source>
        <dbReference type="PROSITE" id="PS50887"/>
    </source>
</evidence>
<dbReference type="CDD" id="cd00130">
    <property type="entry name" value="PAS"/>
    <property type="match status" value="1"/>
</dbReference>
<dbReference type="GO" id="GO:0007165">
    <property type="term" value="P:signal transduction"/>
    <property type="evidence" value="ECO:0007669"/>
    <property type="project" value="UniProtKB-ARBA"/>
</dbReference>
<reference evidence="13" key="1">
    <citation type="journal article" date="2017" name="Int. J. Syst. Evol. Microbiol.">
        <title>Notoacmeibacter marinus gen. nov., sp. nov., isolated from the gut of a limpet and proposal of Notoacmeibacteraceae fam. nov. in the order Rhizobiales of the class Alphaproteobacteria.</title>
        <authorList>
            <person name="Huang Z."/>
            <person name="Guo F."/>
            <person name="Lai Q."/>
        </authorList>
    </citation>
    <scope>NUCLEOTIDE SEQUENCE [LARGE SCALE GENOMIC DNA]</scope>
    <source>
        <strain evidence="13">XMTR2A4</strain>
    </source>
</reference>
<comment type="caution">
    <text evidence="12">The sequence shown here is derived from an EMBL/GenBank/DDBJ whole genome shotgun (WGS) entry which is preliminary data.</text>
</comment>
<dbReference type="InterPro" id="IPR035965">
    <property type="entry name" value="PAS-like_dom_sf"/>
</dbReference>
<dbReference type="Proteomes" id="UP000215405">
    <property type="component" value="Unassembled WGS sequence"/>
</dbReference>
<sequence>MAIVITVGIGLFAEYQNHVISRQQARAAVGEQLGMVRMRLEGNINSNIQLVRGLVAVIETTPDLDEARFAQIASRLIGEHSHLRHIGAAPDLIIRYVYPLKGNEQAIGLDYTKNEIQREAALRAVESRDMILAGPIDLIQGGKGFVGRYPVFTKAPDGTNRLWGLVSAVVDAQELYADSGLLDPSLPLDLAIRGQDTKVGDRTVFFGDPATFRSDPVIASLSLPNGQWRIAAIPKGGWDRAIGNVWFFRILVMAVIIPIAALVAFAGRLYDQRRGYVGELKRKQAQLHKLSHRLNLALDTSRIGVWELDLNTMRLKWDDRMKELYGLSPDAAADSPEVWVAALHPDDRGRARQTFEIAIATDSPYSDEFRLLLRNGATRWVRAMGAVHTEADGRRSILGVNWDATADIKLKKRLLAAKQSAEAKNDQLEDARAQMEYNSLHDSLTGLPNRRYLDERMLASHATPISAAFLHVDLDRFKHINDTLGHAAGDAMLVHAASILKANVGENDIVARIGGDEFVVAMMNLTDEKQLSAMAERIIEQMREPVPYRHHECRFGASIGIAAAHCRSTDCMERLLIDADIALYRAKKEGRNRYIFFSEALKEEAIRNKRVADDILNSLERREFVPYFQPQFDARTLDIVGVEALARWQHPSEGVLAPASFLRIAEELNVVPLIDRMILEQTLWYSTQWQANSVSIPRMSVNVSTGQLKSEQLIESLSDLAIPAGKLSFELLESTFLDDQDDRIVANIERLRDMGISIEIDDFGTGHASIVSLIRVHPSRLKIERQLVSPILQSGSQRRLVASIIEIGHSLGIEVLAEGVETMEHAAILRDLGCDSLQGYALGRPMNSDQLMEFVRNEIWRRAA</sequence>
<dbReference type="SUPFAM" id="SSF55785">
    <property type="entry name" value="PYP-like sensor domain (PAS domain)"/>
    <property type="match status" value="1"/>
</dbReference>
<dbReference type="NCBIfam" id="TIGR00254">
    <property type="entry name" value="GGDEF"/>
    <property type="match status" value="1"/>
</dbReference>
<dbReference type="PROSITE" id="PS50112">
    <property type="entry name" value="PAS"/>
    <property type="match status" value="1"/>
</dbReference>
<dbReference type="PANTHER" id="PTHR44757">
    <property type="entry name" value="DIGUANYLATE CYCLASE DGCP"/>
    <property type="match status" value="1"/>
</dbReference>
<dbReference type="InterPro" id="IPR013655">
    <property type="entry name" value="PAS_fold_3"/>
</dbReference>
<comment type="subcellular location">
    <subcellularLocation>
        <location evidence="1">Membrane</location>
    </subcellularLocation>
</comment>
<keyword evidence="2 6" id="KW-0812">Transmembrane</keyword>
<evidence type="ECO:0000259" key="7">
    <source>
        <dbReference type="PROSITE" id="PS50112"/>
    </source>
</evidence>
<dbReference type="NCBIfam" id="TIGR00229">
    <property type="entry name" value="sensory_box"/>
    <property type="match status" value="1"/>
</dbReference>
<feature type="domain" description="EAL" evidence="10">
    <location>
        <begin position="608"/>
        <end position="859"/>
    </location>
</feature>
<keyword evidence="3 6" id="KW-1133">Transmembrane helix</keyword>
<dbReference type="PANTHER" id="PTHR44757:SF2">
    <property type="entry name" value="BIOFILM ARCHITECTURE MAINTENANCE PROTEIN MBAA"/>
    <property type="match status" value="1"/>
</dbReference>
<evidence type="ECO:0000256" key="4">
    <source>
        <dbReference type="ARBA" id="ARBA00023136"/>
    </source>
</evidence>
<keyword evidence="4 6" id="KW-0472">Membrane</keyword>
<dbReference type="InterPro" id="IPR000700">
    <property type="entry name" value="PAS-assoc_C"/>
</dbReference>
<feature type="transmembrane region" description="Helical" evidence="6">
    <location>
        <begin position="246"/>
        <end position="266"/>
    </location>
</feature>
<evidence type="ECO:0000259" key="9">
    <source>
        <dbReference type="PROSITE" id="PS50839"/>
    </source>
</evidence>
<keyword evidence="13" id="KW-1185">Reference proteome</keyword>
<dbReference type="InterPro" id="IPR029787">
    <property type="entry name" value="Nucleotide_cyclase"/>
</dbReference>
<dbReference type="CDD" id="cd01949">
    <property type="entry name" value="GGDEF"/>
    <property type="match status" value="1"/>
</dbReference>